<evidence type="ECO:0000256" key="1">
    <source>
        <dbReference type="SAM" id="MobiDB-lite"/>
    </source>
</evidence>
<organism evidence="2 3">
    <name type="scientific">Salix dunnii</name>
    <dbReference type="NCBI Taxonomy" id="1413687"/>
    <lineage>
        <taxon>Eukaryota</taxon>
        <taxon>Viridiplantae</taxon>
        <taxon>Streptophyta</taxon>
        <taxon>Embryophyta</taxon>
        <taxon>Tracheophyta</taxon>
        <taxon>Spermatophyta</taxon>
        <taxon>Magnoliopsida</taxon>
        <taxon>eudicotyledons</taxon>
        <taxon>Gunneridae</taxon>
        <taxon>Pentapetalae</taxon>
        <taxon>rosids</taxon>
        <taxon>fabids</taxon>
        <taxon>Malpighiales</taxon>
        <taxon>Salicaceae</taxon>
        <taxon>Saliceae</taxon>
        <taxon>Salix</taxon>
    </lineage>
</organism>
<proteinExistence type="predicted"/>
<name>A0A835MW77_9ROSI</name>
<dbReference type="GO" id="GO:0003712">
    <property type="term" value="F:transcription coregulator activity"/>
    <property type="evidence" value="ECO:0007669"/>
    <property type="project" value="InterPro"/>
</dbReference>
<gene>
    <name evidence="2" type="ORF">SADUNF_Sadunf12G0087600</name>
</gene>
<dbReference type="OrthoDB" id="10257739at2759"/>
<dbReference type="Proteomes" id="UP000657918">
    <property type="component" value="Unassembled WGS sequence"/>
</dbReference>
<dbReference type="InterPro" id="IPR008831">
    <property type="entry name" value="Mediator_Med31"/>
</dbReference>
<protein>
    <submittedName>
        <fullName evidence="2">Uncharacterized protein</fullName>
    </submittedName>
</protein>
<dbReference type="EMBL" id="JADGMS010000012">
    <property type="protein sequence ID" value="KAF9671813.1"/>
    <property type="molecule type" value="Genomic_DNA"/>
</dbReference>
<sequence>MASPKEADNNPDTPSSPKKIYKDPDDGRQRELTKKDIFRYPHCLYFLELLQNVNFRNAMAHPGNKHRPSSDILSSSRGLLRKNNRLKHFLPRPLPEPVTAPPAPAPPPQLPAQPVSAATLGMPAASSAVLSPMPYGMAPGSAFGKSDIRSSGSDRRKRNFWSTRHELQSESLYRNLTIMS</sequence>
<evidence type="ECO:0000313" key="2">
    <source>
        <dbReference type="EMBL" id="KAF9671813.1"/>
    </source>
</evidence>
<dbReference type="GO" id="GO:0016592">
    <property type="term" value="C:mediator complex"/>
    <property type="evidence" value="ECO:0007669"/>
    <property type="project" value="InterPro"/>
</dbReference>
<dbReference type="PANTHER" id="PTHR13186">
    <property type="entry name" value="MEDIATOR OF RNA POLYMERASE II TRANSCRIPTION SUBUNIT 31"/>
    <property type="match status" value="1"/>
</dbReference>
<dbReference type="GO" id="GO:0006355">
    <property type="term" value="P:regulation of DNA-templated transcription"/>
    <property type="evidence" value="ECO:0007669"/>
    <property type="project" value="InterPro"/>
</dbReference>
<reference evidence="2 3" key="1">
    <citation type="submission" date="2020-10" db="EMBL/GenBank/DDBJ databases">
        <title>Plant Genome Project.</title>
        <authorList>
            <person name="Zhang R.-G."/>
        </authorList>
    </citation>
    <scope>NUCLEOTIDE SEQUENCE [LARGE SCALE GENOMIC DNA]</scope>
    <source>
        <strain evidence="2">FAFU-HL-1</strain>
        <tissue evidence="2">Leaf</tissue>
    </source>
</reference>
<keyword evidence="3" id="KW-1185">Reference proteome</keyword>
<feature type="region of interest" description="Disordered" evidence="1">
    <location>
        <begin position="1"/>
        <end position="28"/>
    </location>
</feature>
<accession>A0A835MW77</accession>
<dbReference type="AlphaFoldDB" id="A0A835MW77"/>
<evidence type="ECO:0000313" key="3">
    <source>
        <dbReference type="Proteomes" id="UP000657918"/>
    </source>
</evidence>
<comment type="caution">
    <text evidence="2">The sequence shown here is derived from an EMBL/GenBank/DDBJ whole genome shotgun (WGS) entry which is preliminary data.</text>
</comment>